<dbReference type="RefSeq" id="WP_348947455.1">
    <property type="nucleotide sequence ID" value="NZ_JBDZYD010000001.1"/>
</dbReference>
<feature type="domain" description="Histidine kinase" evidence="12">
    <location>
        <begin position="247"/>
        <end position="459"/>
    </location>
</feature>
<gene>
    <name evidence="14" type="ORF">ABJI51_03515</name>
</gene>
<dbReference type="InterPro" id="IPR050428">
    <property type="entry name" value="TCS_sensor_his_kinase"/>
</dbReference>
<reference evidence="14 15" key="1">
    <citation type="submission" date="2024-05" db="EMBL/GenBank/DDBJ databases">
        <authorList>
            <person name="Zhao H."/>
            <person name="Xu Y."/>
            <person name="Lin S."/>
            <person name="Spain J.C."/>
            <person name="Zhou N.-Y."/>
        </authorList>
    </citation>
    <scope>NUCLEOTIDE SEQUENCE [LARGE SCALE GENOMIC DNA]</scope>
    <source>
        <strain evidence="14 15">NEAU-NG30</strain>
    </source>
</reference>
<proteinExistence type="predicted"/>
<dbReference type="SUPFAM" id="SSF55874">
    <property type="entry name" value="ATPase domain of HSP90 chaperone/DNA topoisomerase II/histidine kinase"/>
    <property type="match status" value="1"/>
</dbReference>
<evidence type="ECO:0000259" key="13">
    <source>
        <dbReference type="PROSITE" id="PS50885"/>
    </source>
</evidence>
<dbReference type="PANTHER" id="PTHR45436:SF5">
    <property type="entry name" value="SENSOR HISTIDINE KINASE TRCS"/>
    <property type="match status" value="1"/>
</dbReference>
<keyword evidence="7 14" id="KW-0418">Kinase</keyword>
<dbReference type="Pfam" id="PF00512">
    <property type="entry name" value="HisKA"/>
    <property type="match status" value="1"/>
</dbReference>
<dbReference type="InterPro" id="IPR003661">
    <property type="entry name" value="HisK_dim/P_dom"/>
</dbReference>
<comment type="caution">
    <text evidence="14">The sequence shown here is derived from an EMBL/GenBank/DDBJ whole genome shotgun (WGS) entry which is preliminary data.</text>
</comment>
<feature type="transmembrane region" description="Helical" evidence="11">
    <location>
        <begin position="164"/>
        <end position="186"/>
    </location>
</feature>
<evidence type="ECO:0000256" key="7">
    <source>
        <dbReference type="ARBA" id="ARBA00022777"/>
    </source>
</evidence>
<dbReference type="CDD" id="cd00082">
    <property type="entry name" value="HisKA"/>
    <property type="match status" value="1"/>
</dbReference>
<feature type="transmembrane region" description="Helical" evidence="11">
    <location>
        <begin position="12"/>
        <end position="34"/>
    </location>
</feature>
<dbReference type="InterPro" id="IPR036890">
    <property type="entry name" value="HATPase_C_sf"/>
</dbReference>
<keyword evidence="6 11" id="KW-0812">Transmembrane</keyword>
<evidence type="ECO:0000259" key="12">
    <source>
        <dbReference type="PROSITE" id="PS50109"/>
    </source>
</evidence>
<accession>A0ABV0L848</accession>
<dbReference type="SMART" id="SM00387">
    <property type="entry name" value="HATPase_c"/>
    <property type="match status" value="1"/>
</dbReference>
<dbReference type="CDD" id="cd00075">
    <property type="entry name" value="HATPase"/>
    <property type="match status" value="1"/>
</dbReference>
<evidence type="ECO:0000256" key="11">
    <source>
        <dbReference type="SAM" id="Phobius"/>
    </source>
</evidence>
<organism evidence="14 15">
    <name type="scientific">Amycolatopsis melonis</name>
    <dbReference type="NCBI Taxonomy" id="3156488"/>
    <lineage>
        <taxon>Bacteria</taxon>
        <taxon>Bacillati</taxon>
        <taxon>Actinomycetota</taxon>
        <taxon>Actinomycetes</taxon>
        <taxon>Pseudonocardiales</taxon>
        <taxon>Pseudonocardiaceae</taxon>
        <taxon>Amycolatopsis</taxon>
    </lineage>
</organism>
<dbReference type="Gene3D" id="6.10.340.10">
    <property type="match status" value="1"/>
</dbReference>
<dbReference type="InterPro" id="IPR003660">
    <property type="entry name" value="HAMP_dom"/>
</dbReference>
<evidence type="ECO:0000256" key="2">
    <source>
        <dbReference type="ARBA" id="ARBA00004236"/>
    </source>
</evidence>
<evidence type="ECO:0000256" key="5">
    <source>
        <dbReference type="ARBA" id="ARBA00022679"/>
    </source>
</evidence>
<dbReference type="EC" id="2.7.13.3" evidence="3"/>
<protein>
    <recommendedName>
        <fullName evidence="3">histidine kinase</fullName>
        <ecNumber evidence="3">2.7.13.3</ecNumber>
    </recommendedName>
</protein>
<comment type="subcellular location">
    <subcellularLocation>
        <location evidence="2">Cell membrane</location>
    </subcellularLocation>
</comment>
<dbReference type="EMBL" id="JBDZYD010000001">
    <property type="protein sequence ID" value="MEQ0558129.1"/>
    <property type="molecule type" value="Genomic_DNA"/>
</dbReference>
<dbReference type="Gene3D" id="3.30.565.10">
    <property type="entry name" value="Histidine kinase-like ATPase, C-terminal domain"/>
    <property type="match status" value="1"/>
</dbReference>
<evidence type="ECO:0000256" key="6">
    <source>
        <dbReference type="ARBA" id="ARBA00022692"/>
    </source>
</evidence>
<evidence type="ECO:0000256" key="9">
    <source>
        <dbReference type="ARBA" id="ARBA00023012"/>
    </source>
</evidence>
<evidence type="ECO:0000256" key="1">
    <source>
        <dbReference type="ARBA" id="ARBA00000085"/>
    </source>
</evidence>
<evidence type="ECO:0000313" key="15">
    <source>
        <dbReference type="Proteomes" id="UP001440984"/>
    </source>
</evidence>
<evidence type="ECO:0000256" key="10">
    <source>
        <dbReference type="ARBA" id="ARBA00023136"/>
    </source>
</evidence>
<comment type="catalytic activity">
    <reaction evidence="1">
        <text>ATP + protein L-histidine = ADP + protein N-phospho-L-histidine.</text>
        <dbReference type="EC" id="2.7.13.3"/>
    </reaction>
</comment>
<dbReference type="PRINTS" id="PR00344">
    <property type="entry name" value="BCTRLSENSOR"/>
</dbReference>
<name>A0ABV0L848_9PSEU</name>
<dbReference type="SMART" id="SM00388">
    <property type="entry name" value="HisKA"/>
    <property type="match status" value="1"/>
</dbReference>
<dbReference type="InterPro" id="IPR004358">
    <property type="entry name" value="Sig_transdc_His_kin-like_C"/>
</dbReference>
<evidence type="ECO:0000256" key="4">
    <source>
        <dbReference type="ARBA" id="ARBA00022553"/>
    </source>
</evidence>
<dbReference type="PROSITE" id="PS50885">
    <property type="entry name" value="HAMP"/>
    <property type="match status" value="1"/>
</dbReference>
<dbReference type="InterPro" id="IPR003594">
    <property type="entry name" value="HATPase_dom"/>
</dbReference>
<evidence type="ECO:0000256" key="3">
    <source>
        <dbReference type="ARBA" id="ARBA00012438"/>
    </source>
</evidence>
<evidence type="ECO:0000256" key="8">
    <source>
        <dbReference type="ARBA" id="ARBA00022989"/>
    </source>
</evidence>
<keyword evidence="4" id="KW-0597">Phosphoprotein</keyword>
<dbReference type="GO" id="GO:0016301">
    <property type="term" value="F:kinase activity"/>
    <property type="evidence" value="ECO:0007669"/>
    <property type="project" value="UniProtKB-KW"/>
</dbReference>
<dbReference type="SMART" id="SM00304">
    <property type="entry name" value="HAMP"/>
    <property type="match status" value="1"/>
</dbReference>
<dbReference type="InterPro" id="IPR036097">
    <property type="entry name" value="HisK_dim/P_sf"/>
</dbReference>
<dbReference type="PROSITE" id="PS50109">
    <property type="entry name" value="HIS_KIN"/>
    <property type="match status" value="1"/>
</dbReference>
<feature type="domain" description="HAMP" evidence="13">
    <location>
        <begin position="187"/>
        <end position="239"/>
    </location>
</feature>
<keyword evidence="8 11" id="KW-1133">Transmembrane helix</keyword>
<dbReference type="PANTHER" id="PTHR45436">
    <property type="entry name" value="SENSOR HISTIDINE KINASE YKOH"/>
    <property type="match status" value="1"/>
</dbReference>
<dbReference type="Pfam" id="PF02518">
    <property type="entry name" value="HATPase_c"/>
    <property type="match status" value="1"/>
</dbReference>
<keyword evidence="15" id="KW-1185">Reference proteome</keyword>
<sequence length="461" mass="48421">MSGRESLNRRLVVSYVLLVAIAIAAFTVPVAFVLTGQLRGDVETSVRREADTAALLLAAGDLPSRQALARLAEAYGKETPGRLDAVLADGTAPAPLPPPPAPDDPAFRSALAGQVSAQWEHAAALDADGLVLAVPARDAAGRVTGAVRVSYPSAPIAARQLQIWGFRAVLAVTVLVVAAFLGAFFARRLTRPFRELHRMAARLRDGELTARAEESGPVETRTLARTLNNAAETIDTLVRAQRSFIADASHQLRTPLTALRLSLDNIADGVQDPAVHEDVDQATAEVVRMSRLVNGLLTLAKAEAAIGAPEPVRVAEVVAGRLDAWRAVAADRGVQLRQDHGDEDLLAMVTPGNLEQVLDNVLSNALEVSPDGAAVTVSSGRRDGEAVLEVADEGPGMSEAERQRAFDRFWRGQGRTGPSGSGLGLAIVKQLVTDDGGTVSLGSAAGGGLCVRIGLPLGHRR</sequence>
<keyword evidence="9" id="KW-0902">Two-component regulatory system</keyword>
<dbReference type="SUPFAM" id="SSF47384">
    <property type="entry name" value="Homodimeric domain of signal transducing histidine kinase"/>
    <property type="match status" value="1"/>
</dbReference>
<dbReference type="InterPro" id="IPR005467">
    <property type="entry name" value="His_kinase_dom"/>
</dbReference>
<keyword evidence="10 11" id="KW-0472">Membrane</keyword>
<dbReference type="CDD" id="cd06225">
    <property type="entry name" value="HAMP"/>
    <property type="match status" value="1"/>
</dbReference>
<dbReference type="Pfam" id="PF00672">
    <property type="entry name" value="HAMP"/>
    <property type="match status" value="1"/>
</dbReference>
<evidence type="ECO:0000313" key="14">
    <source>
        <dbReference type="EMBL" id="MEQ0558129.1"/>
    </source>
</evidence>
<dbReference type="Gene3D" id="1.10.287.130">
    <property type="match status" value="1"/>
</dbReference>
<keyword evidence="5" id="KW-0808">Transferase</keyword>
<dbReference type="Proteomes" id="UP001440984">
    <property type="component" value="Unassembled WGS sequence"/>
</dbReference>